<dbReference type="FunFam" id="3.30.70.270:FF:000026">
    <property type="entry name" value="Transposon Ty3-G Gag-Pol polyprotein"/>
    <property type="match status" value="1"/>
</dbReference>
<evidence type="ECO:0000256" key="1">
    <source>
        <dbReference type="ARBA" id="ARBA00022679"/>
    </source>
</evidence>
<dbReference type="PANTHER" id="PTHR37984">
    <property type="entry name" value="PROTEIN CBG26694"/>
    <property type="match status" value="1"/>
</dbReference>
<evidence type="ECO:0000256" key="7">
    <source>
        <dbReference type="SAM" id="MobiDB-lite"/>
    </source>
</evidence>
<dbReference type="GO" id="GO:0004519">
    <property type="term" value="F:endonuclease activity"/>
    <property type="evidence" value="ECO:0007669"/>
    <property type="project" value="UniProtKB-KW"/>
</dbReference>
<evidence type="ECO:0000256" key="4">
    <source>
        <dbReference type="ARBA" id="ARBA00022759"/>
    </source>
</evidence>
<accession>A0A8S3SFI7</accession>
<gene>
    <name evidence="11" type="ORF">MEDL_32940</name>
</gene>
<evidence type="ECO:0000259" key="10">
    <source>
        <dbReference type="PROSITE" id="PS50994"/>
    </source>
</evidence>
<name>A0A8S3SFI7_MYTED</name>
<reference evidence="11" key="1">
    <citation type="submission" date="2021-03" db="EMBL/GenBank/DDBJ databases">
        <authorList>
            <person name="Bekaert M."/>
        </authorList>
    </citation>
    <scope>NUCLEOTIDE SEQUENCE</scope>
</reference>
<keyword evidence="5" id="KW-0378">Hydrolase</keyword>
<dbReference type="CDD" id="cd09274">
    <property type="entry name" value="RNase_HI_RT_Ty3"/>
    <property type="match status" value="1"/>
</dbReference>
<dbReference type="InterPro" id="IPR043502">
    <property type="entry name" value="DNA/RNA_pol_sf"/>
</dbReference>
<dbReference type="PANTHER" id="PTHR37984:SF5">
    <property type="entry name" value="PROTEIN NYNRIN-LIKE"/>
    <property type="match status" value="1"/>
</dbReference>
<dbReference type="InterPro" id="IPR001584">
    <property type="entry name" value="Integrase_cat-core"/>
</dbReference>
<keyword evidence="1" id="KW-0808">Transferase</keyword>
<dbReference type="InterPro" id="IPR036397">
    <property type="entry name" value="RNaseH_sf"/>
</dbReference>
<keyword evidence="6" id="KW-0695">RNA-directed DNA polymerase</keyword>
<keyword evidence="2" id="KW-0548">Nucleotidyltransferase</keyword>
<evidence type="ECO:0000256" key="6">
    <source>
        <dbReference type="ARBA" id="ARBA00022918"/>
    </source>
</evidence>
<keyword evidence="8" id="KW-0472">Membrane</keyword>
<evidence type="ECO:0000256" key="8">
    <source>
        <dbReference type="SAM" id="Phobius"/>
    </source>
</evidence>
<dbReference type="Gene3D" id="3.30.70.270">
    <property type="match status" value="2"/>
</dbReference>
<dbReference type="Gene3D" id="3.30.420.10">
    <property type="entry name" value="Ribonuclease H-like superfamily/Ribonuclease H"/>
    <property type="match status" value="1"/>
</dbReference>
<sequence>MNRNLILGRDWLVKNGVRLYYDLGMLRVGNIYANLEEDIHISTILRLSKKIVLKPQTSNICLTKLKKGTELSNSRLYEISSLDKGSLSSEPGLMVGNAVAKIQSLYKIPVHLVNSTNKTFKFKRGTAIARIGSILEENLVSFEKEIKNANLEKEVETEVNVPPEHKEIVDTLLSKNRDVFALKDSELGHTETVKMEIETGNHEPIKLKPYRTPLHKRSIVNKAIDEMLEAGIIRRSKSSWCSPIVIVKKKDNSNRFCTDFRKLNNITKSMSYPLPVIDDILALLDKAKYMTSLDMKSGFWQVLMSDKDREKTAFGCFRGLYEYNVMPFGLQNSPAVFSRLMEIVLEGLPFAVAYIDDILIYSSTLDEHLSHIQQVFDRLRKHGLKLKLKKCQFLKNETNYLGFKITGNGIKPDTEKVETIRSLPAPINVKEVRSFIGMLSYYRRFVPNFSKISIPLVELTKKYAKFNWTDECQRAFEYLKDSLTVIPLLAYPDLTKRYTLYTDASDDTIGACLTQPCNDTEEVLYGVKNEKPIYFLSHKLSDTQTRWSTIEKEAFSIHYALQKLDHYLHNAEFTIKTDHKPLKYILESPMQNKKIQLWALGITGYNCKIEWLAGTENTIADYLSRRPNRTDDEDIEIDISDKAYEINTINSNEIDPKKFASCSYKESDTLTLKDFVVSGYDMKYKQSLDKELALIISQMKNGKASKSVENKYILIDEIMYYISKADTEPVLRLYVPLQLRDEVVKQYHDQDHLGVDKTYDAIKGKYFWPKLYKELHEYVNSCITCQKRSSYHAKPKLQEPDIPPFPFAKIAIDLSGPYPRSLSGNKYIISFIDLYSGYPECFAVPDKCAENVVHLLLEEIIPKHSFPLQILTDNGGENTSYMVRETLQELNISHVTTSFYSPGSNGKVERLHRFLHDILAKKIQDDASTWDVYLNQTLAAIRFNKNESSDFSPFFLLYNRDPVLPVDNILRPRRTIIEQRSPVSFIIKNQLNGTTTKVHAQHLKPAPVNEWTIPKLGQADKDKQLRKTTYVVPPESSDKESENETDSENSSMEGVEQTRDKLIRRYKNERESSSGEDDIPLMELTKRVKYRKKRIKAQYENTTDEEDNIPLLELQNNLKSRAMTSETRSISLDANSSEDEAMSVNHFIEKPTILCYHSPSTILVYHFSVHLQGLLIEIKDKLPKYLELTNDPKENLWFFYRFLTCSTILYDSRILVVISIPLLDSNNKFEIYQAFNLPMPMQKNHTSIGMVAKYDLDVEYFAVNAERSKYVLLKQQEIQSCTNTFTKFCKIISPVYPINLSKNCITSLFLKKRNDIDKYCRVVVEPNSVLPMASYISSGSWLVTTNTPLRFAIVCEKYKQKTTFTKIINPPLNILALNETCTATNDYLTLLPFYSRQSSYTLEDDPFTKVIQNYNLTMRKLWKPFHDSLPKFNLTELPKELKNIKEIPMDNLIYQLKNLQTIQEDSSFPNWVYNVIYLVISLLLGIVIFILCKYRKSYLVQSNEEVVARCRMSPLSMTE</sequence>
<organism evidence="11 12">
    <name type="scientific">Mytilus edulis</name>
    <name type="common">Blue mussel</name>
    <dbReference type="NCBI Taxonomy" id="6550"/>
    <lineage>
        <taxon>Eukaryota</taxon>
        <taxon>Metazoa</taxon>
        <taxon>Spiralia</taxon>
        <taxon>Lophotrochozoa</taxon>
        <taxon>Mollusca</taxon>
        <taxon>Bivalvia</taxon>
        <taxon>Autobranchia</taxon>
        <taxon>Pteriomorphia</taxon>
        <taxon>Mytilida</taxon>
        <taxon>Mytiloidea</taxon>
        <taxon>Mytilidae</taxon>
        <taxon>Mytilinae</taxon>
        <taxon>Mytilus</taxon>
    </lineage>
</organism>
<dbReference type="InterPro" id="IPR041588">
    <property type="entry name" value="Integrase_H2C2"/>
</dbReference>
<keyword evidence="4" id="KW-0255">Endonuclease</keyword>
<dbReference type="SUPFAM" id="SSF53098">
    <property type="entry name" value="Ribonuclease H-like"/>
    <property type="match status" value="1"/>
</dbReference>
<dbReference type="Pfam" id="PF17917">
    <property type="entry name" value="RT_RNaseH"/>
    <property type="match status" value="1"/>
</dbReference>
<feature type="domain" description="Reverse transcriptase" evidence="9">
    <location>
        <begin position="228"/>
        <end position="405"/>
    </location>
</feature>
<dbReference type="GO" id="GO:0003676">
    <property type="term" value="F:nucleic acid binding"/>
    <property type="evidence" value="ECO:0007669"/>
    <property type="project" value="InterPro"/>
</dbReference>
<evidence type="ECO:0000259" key="9">
    <source>
        <dbReference type="PROSITE" id="PS50878"/>
    </source>
</evidence>
<dbReference type="CDD" id="cd01647">
    <property type="entry name" value="RT_LTR"/>
    <property type="match status" value="1"/>
</dbReference>
<dbReference type="SUPFAM" id="SSF56672">
    <property type="entry name" value="DNA/RNA polymerases"/>
    <property type="match status" value="1"/>
</dbReference>
<dbReference type="Proteomes" id="UP000683360">
    <property type="component" value="Unassembled WGS sequence"/>
</dbReference>
<dbReference type="Pfam" id="PF00078">
    <property type="entry name" value="RVT_1"/>
    <property type="match status" value="1"/>
</dbReference>
<feature type="transmembrane region" description="Helical" evidence="8">
    <location>
        <begin position="1471"/>
        <end position="1492"/>
    </location>
</feature>
<dbReference type="InterPro" id="IPR012337">
    <property type="entry name" value="RNaseH-like_sf"/>
</dbReference>
<dbReference type="PROSITE" id="PS50878">
    <property type="entry name" value="RT_POL"/>
    <property type="match status" value="1"/>
</dbReference>
<dbReference type="InterPro" id="IPR041373">
    <property type="entry name" value="RT_RNaseH"/>
</dbReference>
<evidence type="ECO:0008006" key="13">
    <source>
        <dbReference type="Google" id="ProtNLM"/>
    </source>
</evidence>
<dbReference type="PROSITE" id="PS50994">
    <property type="entry name" value="INTEGRASE"/>
    <property type="match status" value="1"/>
</dbReference>
<dbReference type="Gene3D" id="1.10.340.70">
    <property type="match status" value="1"/>
</dbReference>
<keyword evidence="8" id="KW-0812">Transmembrane</keyword>
<evidence type="ECO:0000256" key="5">
    <source>
        <dbReference type="ARBA" id="ARBA00022801"/>
    </source>
</evidence>
<dbReference type="GO" id="GO:0015074">
    <property type="term" value="P:DNA integration"/>
    <property type="evidence" value="ECO:0007669"/>
    <property type="project" value="InterPro"/>
</dbReference>
<dbReference type="GO" id="GO:0003964">
    <property type="term" value="F:RNA-directed DNA polymerase activity"/>
    <property type="evidence" value="ECO:0007669"/>
    <property type="project" value="UniProtKB-KW"/>
</dbReference>
<evidence type="ECO:0000313" key="11">
    <source>
        <dbReference type="EMBL" id="CAG2219376.1"/>
    </source>
</evidence>
<dbReference type="InterPro" id="IPR000477">
    <property type="entry name" value="RT_dom"/>
</dbReference>
<dbReference type="Gene3D" id="3.10.10.10">
    <property type="entry name" value="HIV Type 1 Reverse Transcriptase, subunit A, domain 1"/>
    <property type="match status" value="1"/>
</dbReference>
<keyword evidence="12" id="KW-1185">Reference proteome</keyword>
<keyword evidence="8" id="KW-1133">Transmembrane helix</keyword>
<dbReference type="InterPro" id="IPR043128">
    <property type="entry name" value="Rev_trsase/Diguanyl_cyclase"/>
</dbReference>
<dbReference type="Pfam" id="PF00665">
    <property type="entry name" value="rve"/>
    <property type="match status" value="1"/>
</dbReference>
<feature type="domain" description="Integrase catalytic" evidence="10">
    <location>
        <begin position="802"/>
        <end position="980"/>
    </location>
</feature>
<proteinExistence type="predicted"/>
<feature type="region of interest" description="Disordered" evidence="7">
    <location>
        <begin position="1009"/>
        <end position="1060"/>
    </location>
</feature>
<dbReference type="GO" id="GO:0016787">
    <property type="term" value="F:hydrolase activity"/>
    <property type="evidence" value="ECO:0007669"/>
    <property type="project" value="UniProtKB-KW"/>
</dbReference>
<evidence type="ECO:0000313" key="12">
    <source>
        <dbReference type="Proteomes" id="UP000683360"/>
    </source>
</evidence>
<dbReference type="OrthoDB" id="3863715at2759"/>
<dbReference type="Pfam" id="PF17921">
    <property type="entry name" value="Integrase_H2C2"/>
    <property type="match status" value="1"/>
</dbReference>
<evidence type="ECO:0000256" key="3">
    <source>
        <dbReference type="ARBA" id="ARBA00022722"/>
    </source>
</evidence>
<evidence type="ECO:0000256" key="2">
    <source>
        <dbReference type="ARBA" id="ARBA00022695"/>
    </source>
</evidence>
<keyword evidence="3" id="KW-0540">Nuclease</keyword>
<protein>
    <recommendedName>
        <fullName evidence="13">Endonuclease</fullName>
    </recommendedName>
</protein>
<dbReference type="EMBL" id="CAJPWZ010001629">
    <property type="protein sequence ID" value="CAG2219376.1"/>
    <property type="molecule type" value="Genomic_DNA"/>
</dbReference>
<comment type="caution">
    <text evidence="11">The sequence shown here is derived from an EMBL/GenBank/DDBJ whole genome shotgun (WGS) entry which is preliminary data.</text>
</comment>
<dbReference type="InterPro" id="IPR050951">
    <property type="entry name" value="Retrovirus_Pol_polyprotein"/>
</dbReference>
<dbReference type="FunFam" id="1.10.340.70:FF:000001">
    <property type="entry name" value="Retrovirus-related Pol polyprotein from transposon gypsy-like Protein"/>
    <property type="match status" value="1"/>
</dbReference>